<sequence length="289" mass="32258">MLSRICAPMVNQSDLPFRTLVQRYGATLAYTQMLKPDSLLNDQEYLEFHLRDLMLNPSCPERPTVVQLCGNDPEMIVQAGKKLQNYCDGIDLNLGCPQLVALNDHFGAYLLGQKDWPLVEQIVSAMSTSFTVPVSAKLRLCQPASKTLDLAERLEACGISWLTLHARTVSAQRRRHGAADLSQIKRLKDNLRLPVISNGNVRVYSDLTANLRATGADGLMVGETLLGNPCLFANNIPDPVDISLEYLSICRQYPGTATLSTIITHVRHFVEFQWLTPFPTCCRCHLILF</sequence>
<keyword evidence="7" id="KW-0560">Oxidoreductase</keyword>
<dbReference type="Proteomes" id="UP001219525">
    <property type="component" value="Unassembled WGS sequence"/>
</dbReference>
<evidence type="ECO:0000256" key="4">
    <source>
        <dbReference type="ARBA" id="ARBA00022664"/>
    </source>
</evidence>
<organism evidence="18 19">
    <name type="scientific">Mycena pura</name>
    <dbReference type="NCBI Taxonomy" id="153505"/>
    <lineage>
        <taxon>Eukaryota</taxon>
        <taxon>Fungi</taxon>
        <taxon>Dikarya</taxon>
        <taxon>Basidiomycota</taxon>
        <taxon>Agaricomycotina</taxon>
        <taxon>Agaricomycetes</taxon>
        <taxon>Agaricomycetidae</taxon>
        <taxon>Agaricales</taxon>
        <taxon>Marasmiineae</taxon>
        <taxon>Mycenaceae</taxon>
        <taxon>Mycena</taxon>
    </lineage>
</organism>
<comment type="catalytic activity">
    <reaction evidence="11">
        <text>5,6-dihydrouridine(17) in tRNA + NAD(+) = uridine(17) in tRNA + NADH + H(+)</text>
        <dbReference type="Rhea" id="RHEA:53372"/>
        <dbReference type="Rhea" id="RHEA-COMP:13541"/>
        <dbReference type="Rhea" id="RHEA-COMP:13542"/>
        <dbReference type="ChEBI" id="CHEBI:15378"/>
        <dbReference type="ChEBI" id="CHEBI:57540"/>
        <dbReference type="ChEBI" id="CHEBI:57945"/>
        <dbReference type="ChEBI" id="CHEBI:65315"/>
        <dbReference type="ChEBI" id="CHEBI:74443"/>
        <dbReference type="EC" id="1.3.1.88"/>
    </reaction>
    <physiologicalReaction direction="right-to-left" evidence="11">
        <dbReference type="Rhea" id="RHEA:53374"/>
    </physiologicalReaction>
</comment>
<evidence type="ECO:0000256" key="7">
    <source>
        <dbReference type="ARBA" id="ARBA00023002"/>
    </source>
</evidence>
<dbReference type="PANTHER" id="PTHR11082">
    <property type="entry name" value="TRNA-DIHYDROURIDINE SYNTHASE"/>
    <property type="match status" value="1"/>
</dbReference>
<comment type="cofactor">
    <cofactor evidence="1">
        <name>FMN</name>
        <dbReference type="ChEBI" id="CHEBI:58210"/>
    </cofactor>
</comment>
<evidence type="ECO:0000256" key="8">
    <source>
        <dbReference type="ARBA" id="ARBA00023027"/>
    </source>
</evidence>
<keyword evidence="8" id="KW-0520">NAD</keyword>
<evidence type="ECO:0000256" key="15">
    <source>
        <dbReference type="ARBA" id="ARBA00049447"/>
    </source>
</evidence>
<dbReference type="GO" id="GO:0006397">
    <property type="term" value="P:mRNA processing"/>
    <property type="evidence" value="ECO:0007669"/>
    <property type="project" value="UniProtKB-KW"/>
</dbReference>
<dbReference type="CDD" id="cd02801">
    <property type="entry name" value="DUS_like_FMN"/>
    <property type="match status" value="1"/>
</dbReference>
<evidence type="ECO:0000313" key="18">
    <source>
        <dbReference type="EMBL" id="KAJ7204711.1"/>
    </source>
</evidence>
<dbReference type="EMBL" id="JARJCW010000046">
    <property type="protein sequence ID" value="KAJ7204711.1"/>
    <property type="molecule type" value="Genomic_DNA"/>
</dbReference>
<keyword evidence="6" id="KW-0521">NADP</keyword>
<accession>A0AAD6VAY8</accession>
<evidence type="ECO:0000256" key="14">
    <source>
        <dbReference type="ARBA" id="ARBA00048934"/>
    </source>
</evidence>
<dbReference type="InterPro" id="IPR013785">
    <property type="entry name" value="Aldolase_TIM"/>
</dbReference>
<keyword evidence="2" id="KW-0285">Flavoprotein</keyword>
<evidence type="ECO:0000259" key="17">
    <source>
        <dbReference type="Pfam" id="PF01207"/>
    </source>
</evidence>
<reference evidence="18" key="1">
    <citation type="submission" date="2023-03" db="EMBL/GenBank/DDBJ databases">
        <title>Massive genome expansion in bonnet fungi (Mycena s.s.) driven by repeated elements and novel gene families across ecological guilds.</title>
        <authorList>
            <consortium name="Lawrence Berkeley National Laboratory"/>
            <person name="Harder C.B."/>
            <person name="Miyauchi S."/>
            <person name="Viragh M."/>
            <person name="Kuo A."/>
            <person name="Thoen E."/>
            <person name="Andreopoulos B."/>
            <person name="Lu D."/>
            <person name="Skrede I."/>
            <person name="Drula E."/>
            <person name="Henrissat B."/>
            <person name="Morin E."/>
            <person name="Kohler A."/>
            <person name="Barry K."/>
            <person name="LaButti K."/>
            <person name="Morin E."/>
            <person name="Salamov A."/>
            <person name="Lipzen A."/>
            <person name="Mereny Z."/>
            <person name="Hegedus B."/>
            <person name="Baldrian P."/>
            <person name="Stursova M."/>
            <person name="Weitz H."/>
            <person name="Taylor A."/>
            <person name="Grigoriev I.V."/>
            <person name="Nagy L.G."/>
            <person name="Martin F."/>
            <person name="Kauserud H."/>
        </authorList>
    </citation>
    <scope>NUCLEOTIDE SEQUENCE</scope>
    <source>
        <strain evidence="18">9144</strain>
    </source>
</reference>
<comment type="catalytic activity">
    <reaction evidence="14">
        <text>5,6-dihydrouridine(16) in tRNA + NAD(+) = uridine(16) in tRNA + NADH + H(+)</text>
        <dbReference type="Rhea" id="RHEA:53380"/>
        <dbReference type="Rhea" id="RHEA-COMP:13543"/>
        <dbReference type="Rhea" id="RHEA-COMP:13544"/>
        <dbReference type="ChEBI" id="CHEBI:15378"/>
        <dbReference type="ChEBI" id="CHEBI:57540"/>
        <dbReference type="ChEBI" id="CHEBI:57945"/>
        <dbReference type="ChEBI" id="CHEBI:65315"/>
        <dbReference type="ChEBI" id="CHEBI:74443"/>
        <dbReference type="EC" id="1.3.1.88"/>
    </reaction>
    <physiologicalReaction direction="right-to-left" evidence="14">
        <dbReference type="Rhea" id="RHEA:53382"/>
    </physiologicalReaction>
</comment>
<evidence type="ECO:0000256" key="1">
    <source>
        <dbReference type="ARBA" id="ARBA00001917"/>
    </source>
</evidence>
<evidence type="ECO:0000313" key="19">
    <source>
        <dbReference type="Proteomes" id="UP001219525"/>
    </source>
</evidence>
<comment type="catalytic activity">
    <reaction evidence="13">
        <text>a 5,6-dihydrouridine in mRNA + NAD(+) = a uridine in mRNA + NADH + H(+)</text>
        <dbReference type="Rhea" id="RHEA:69851"/>
        <dbReference type="Rhea" id="RHEA-COMP:14658"/>
        <dbReference type="Rhea" id="RHEA-COMP:17789"/>
        <dbReference type="ChEBI" id="CHEBI:15378"/>
        <dbReference type="ChEBI" id="CHEBI:57540"/>
        <dbReference type="ChEBI" id="CHEBI:57945"/>
        <dbReference type="ChEBI" id="CHEBI:65315"/>
        <dbReference type="ChEBI" id="CHEBI:74443"/>
    </reaction>
    <physiologicalReaction direction="right-to-left" evidence="13">
        <dbReference type="Rhea" id="RHEA:69853"/>
    </physiologicalReaction>
</comment>
<comment type="similarity">
    <text evidence="9">Belongs to the Dus family. Dus1 subfamily.</text>
</comment>
<keyword evidence="3" id="KW-0288">FMN</keyword>
<dbReference type="InterPro" id="IPR018517">
    <property type="entry name" value="tRNA_hU_synthase_CS"/>
</dbReference>
<evidence type="ECO:0000256" key="11">
    <source>
        <dbReference type="ARBA" id="ARBA00047287"/>
    </source>
</evidence>
<proteinExistence type="inferred from homology"/>
<comment type="catalytic activity">
    <reaction evidence="12">
        <text>5,6-dihydrouridine(16) in tRNA + NADP(+) = uridine(16) in tRNA + NADPH + H(+)</text>
        <dbReference type="Rhea" id="RHEA:53376"/>
        <dbReference type="Rhea" id="RHEA-COMP:13543"/>
        <dbReference type="Rhea" id="RHEA-COMP:13544"/>
        <dbReference type="ChEBI" id="CHEBI:15378"/>
        <dbReference type="ChEBI" id="CHEBI:57783"/>
        <dbReference type="ChEBI" id="CHEBI:58349"/>
        <dbReference type="ChEBI" id="CHEBI:65315"/>
        <dbReference type="ChEBI" id="CHEBI:74443"/>
        <dbReference type="EC" id="1.3.1.88"/>
    </reaction>
    <physiologicalReaction direction="right-to-left" evidence="12">
        <dbReference type="Rhea" id="RHEA:53378"/>
    </physiologicalReaction>
</comment>
<evidence type="ECO:0000256" key="2">
    <source>
        <dbReference type="ARBA" id="ARBA00022630"/>
    </source>
</evidence>
<dbReference type="GO" id="GO:0017150">
    <property type="term" value="F:tRNA dihydrouridine synthase activity"/>
    <property type="evidence" value="ECO:0007669"/>
    <property type="project" value="InterPro"/>
</dbReference>
<keyword evidence="4" id="KW-0507">mRNA processing</keyword>
<dbReference type="EC" id="1.3.1.88" evidence="10"/>
<dbReference type="PANTHER" id="PTHR11082:SF5">
    <property type="entry name" value="TRNA-DIHYDROURIDINE(16_17) SYNTHASE [NAD(P)(+)]-LIKE"/>
    <property type="match status" value="1"/>
</dbReference>
<dbReference type="AlphaFoldDB" id="A0AAD6VAY8"/>
<protein>
    <recommendedName>
        <fullName evidence="10">tRNA-dihydrouridine(16/17) synthase [NAD(P)(+)]</fullName>
        <ecNumber evidence="10">1.3.1.88</ecNumber>
    </recommendedName>
</protein>
<dbReference type="Pfam" id="PF01207">
    <property type="entry name" value="Dus"/>
    <property type="match status" value="1"/>
</dbReference>
<dbReference type="InterPro" id="IPR035587">
    <property type="entry name" value="DUS-like_FMN-bd"/>
</dbReference>
<evidence type="ECO:0000256" key="16">
    <source>
        <dbReference type="ARBA" id="ARBA00049467"/>
    </source>
</evidence>
<feature type="domain" description="DUS-like FMN-binding" evidence="17">
    <location>
        <begin position="6"/>
        <end position="234"/>
    </location>
</feature>
<evidence type="ECO:0000256" key="9">
    <source>
        <dbReference type="ARBA" id="ARBA00038313"/>
    </source>
</evidence>
<comment type="catalytic activity">
    <reaction evidence="15">
        <text>a 5,6-dihydrouridine in mRNA + NADP(+) = a uridine in mRNA + NADPH + H(+)</text>
        <dbReference type="Rhea" id="RHEA:69855"/>
        <dbReference type="Rhea" id="RHEA-COMP:14658"/>
        <dbReference type="Rhea" id="RHEA-COMP:17789"/>
        <dbReference type="ChEBI" id="CHEBI:15378"/>
        <dbReference type="ChEBI" id="CHEBI:57783"/>
        <dbReference type="ChEBI" id="CHEBI:58349"/>
        <dbReference type="ChEBI" id="CHEBI:65315"/>
        <dbReference type="ChEBI" id="CHEBI:74443"/>
    </reaction>
    <physiologicalReaction direction="right-to-left" evidence="15">
        <dbReference type="Rhea" id="RHEA:69857"/>
    </physiologicalReaction>
</comment>
<dbReference type="PROSITE" id="PS01136">
    <property type="entry name" value="UPF0034"/>
    <property type="match status" value="1"/>
</dbReference>
<dbReference type="Gene3D" id="3.20.20.70">
    <property type="entry name" value="Aldolase class I"/>
    <property type="match status" value="1"/>
</dbReference>
<dbReference type="SUPFAM" id="SSF51395">
    <property type="entry name" value="FMN-linked oxidoreductases"/>
    <property type="match status" value="1"/>
</dbReference>
<evidence type="ECO:0000256" key="13">
    <source>
        <dbReference type="ARBA" id="ARBA00048342"/>
    </source>
</evidence>
<evidence type="ECO:0000256" key="12">
    <source>
        <dbReference type="ARBA" id="ARBA00047652"/>
    </source>
</evidence>
<keyword evidence="19" id="KW-1185">Reference proteome</keyword>
<name>A0AAD6VAY8_9AGAR</name>
<evidence type="ECO:0000256" key="5">
    <source>
        <dbReference type="ARBA" id="ARBA00022694"/>
    </source>
</evidence>
<keyword evidence="5" id="KW-0819">tRNA processing</keyword>
<evidence type="ECO:0000256" key="10">
    <source>
        <dbReference type="ARBA" id="ARBA00038890"/>
    </source>
</evidence>
<comment type="caution">
    <text evidence="18">The sequence shown here is derived from an EMBL/GenBank/DDBJ whole genome shotgun (WGS) entry which is preliminary data.</text>
</comment>
<evidence type="ECO:0000256" key="6">
    <source>
        <dbReference type="ARBA" id="ARBA00022857"/>
    </source>
</evidence>
<dbReference type="GO" id="GO:0050660">
    <property type="term" value="F:flavin adenine dinucleotide binding"/>
    <property type="evidence" value="ECO:0007669"/>
    <property type="project" value="InterPro"/>
</dbReference>
<gene>
    <name evidence="18" type="ORF">GGX14DRAFT_368433</name>
</gene>
<evidence type="ECO:0000256" key="3">
    <source>
        <dbReference type="ARBA" id="ARBA00022643"/>
    </source>
</evidence>
<comment type="catalytic activity">
    <reaction evidence="16">
        <text>5,6-dihydrouridine(17) in tRNA + NADP(+) = uridine(17) in tRNA + NADPH + H(+)</text>
        <dbReference type="Rhea" id="RHEA:53368"/>
        <dbReference type="Rhea" id="RHEA-COMP:13541"/>
        <dbReference type="Rhea" id="RHEA-COMP:13542"/>
        <dbReference type="ChEBI" id="CHEBI:15378"/>
        <dbReference type="ChEBI" id="CHEBI:57783"/>
        <dbReference type="ChEBI" id="CHEBI:58349"/>
        <dbReference type="ChEBI" id="CHEBI:65315"/>
        <dbReference type="ChEBI" id="CHEBI:74443"/>
        <dbReference type="EC" id="1.3.1.88"/>
    </reaction>
    <physiologicalReaction direction="right-to-left" evidence="16">
        <dbReference type="Rhea" id="RHEA:53370"/>
    </physiologicalReaction>
</comment>